<evidence type="ECO:0000256" key="2">
    <source>
        <dbReference type="ARBA" id="ARBA00022801"/>
    </source>
</evidence>
<dbReference type="GO" id="GO:0036218">
    <property type="term" value="F:dTTP diphosphatase activity"/>
    <property type="evidence" value="ECO:0007669"/>
    <property type="project" value="RHEA"/>
</dbReference>
<organism evidence="4 5">
    <name type="scientific">Methanolobus profundi</name>
    <dbReference type="NCBI Taxonomy" id="487685"/>
    <lineage>
        <taxon>Archaea</taxon>
        <taxon>Methanobacteriati</taxon>
        <taxon>Methanobacteriota</taxon>
        <taxon>Stenosarchaea group</taxon>
        <taxon>Methanomicrobia</taxon>
        <taxon>Methanosarcinales</taxon>
        <taxon>Methanosarcinaceae</taxon>
        <taxon>Methanolobus</taxon>
    </lineage>
</organism>
<dbReference type="RefSeq" id="WP_091933311.1">
    <property type="nucleotide sequence ID" value="NZ_FOUJ01000001.1"/>
</dbReference>
<dbReference type="PANTHER" id="PTHR43213:SF5">
    <property type="entry name" value="BIFUNCTIONAL DTTP_UTP PYROPHOSPHATASE_METHYLTRANSFERASE PROTEIN-RELATED"/>
    <property type="match status" value="1"/>
</dbReference>
<evidence type="ECO:0000313" key="5">
    <source>
        <dbReference type="Proteomes" id="UP000198535"/>
    </source>
</evidence>
<dbReference type="HAMAP" id="MF_00528">
    <property type="entry name" value="Maf"/>
    <property type="match status" value="1"/>
</dbReference>
<dbReference type="STRING" id="487685.SAMN04488696_0751"/>
<feature type="site" description="Important for substrate specificity" evidence="3">
    <location>
        <position position="71"/>
    </location>
</feature>
<dbReference type="EC" id="3.6.1.9" evidence="3"/>
<comment type="subcellular location">
    <subcellularLocation>
        <location evidence="3">Cytoplasm</location>
    </subcellularLocation>
</comment>
<gene>
    <name evidence="4" type="ORF">SAMN04488696_0751</name>
</gene>
<feature type="site" description="Important for substrate specificity" evidence="3">
    <location>
        <position position="155"/>
    </location>
</feature>
<dbReference type="GO" id="GO:0036221">
    <property type="term" value="F:UTP diphosphatase activity"/>
    <property type="evidence" value="ECO:0007669"/>
    <property type="project" value="RHEA"/>
</dbReference>
<dbReference type="OrthoDB" id="45223at2157"/>
<comment type="function">
    <text evidence="3">Nucleoside triphosphate pyrophosphatase that hydrolyzes dTTP and UTP. May have a dual role in cell division arrest and in preventing the incorporation of modified nucleotides into cellular nucleic acids.</text>
</comment>
<comment type="similarity">
    <text evidence="3">Belongs to the Maf family. YhdE subfamily.</text>
</comment>
<keyword evidence="5" id="KW-1185">Reference proteome</keyword>
<evidence type="ECO:0000256" key="3">
    <source>
        <dbReference type="HAMAP-Rule" id="MF_00528"/>
    </source>
</evidence>
<comment type="cofactor">
    <cofactor evidence="1 3">
        <name>a divalent metal cation</name>
        <dbReference type="ChEBI" id="CHEBI:60240"/>
    </cofactor>
</comment>
<dbReference type="PIRSF" id="PIRSF006305">
    <property type="entry name" value="Maf"/>
    <property type="match status" value="1"/>
</dbReference>
<dbReference type="CDD" id="cd00555">
    <property type="entry name" value="Maf"/>
    <property type="match status" value="1"/>
</dbReference>
<keyword evidence="2 3" id="KW-0378">Hydrolase</keyword>
<comment type="catalytic activity">
    <reaction evidence="3">
        <text>dTTP + H2O = dTMP + diphosphate + H(+)</text>
        <dbReference type="Rhea" id="RHEA:28534"/>
        <dbReference type="ChEBI" id="CHEBI:15377"/>
        <dbReference type="ChEBI" id="CHEBI:15378"/>
        <dbReference type="ChEBI" id="CHEBI:33019"/>
        <dbReference type="ChEBI" id="CHEBI:37568"/>
        <dbReference type="ChEBI" id="CHEBI:63528"/>
        <dbReference type="EC" id="3.6.1.9"/>
    </reaction>
</comment>
<comment type="caution">
    <text evidence="3">Lacks conserved residue(s) required for the propagation of feature annotation.</text>
</comment>
<dbReference type="GO" id="GO:0009117">
    <property type="term" value="P:nucleotide metabolic process"/>
    <property type="evidence" value="ECO:0007669"/>
    <property type="project" value="UniProtKB-KW"/>
</dbReference>
<dbReference type="SUPFAM" id="SSF52972">
    <property type="entry name" value="ITPase-like"/>
    <property type="match status" value="1"/>
</dbReference>
<dbReference type="NCBIfam" id="TIGR00172">
    <property type="entry name" value="maf"/>
    <property type="match status" value="1"/>
</dbReference>
<reference evidence="5" key="1">
    <citation type="submission" date="2016-10" db="EMBL/GenBank/DDBJ databases">
        <authorList>
            <person name="Varghese N."/>
            <person name="Submissions S."/>
        </authorList>
    </citation>
    <scope>NUCLEOTIDE SEQUENCE [LARGE SCALE GENOMIC DNA]</scope>
    <source>
        <strain evidence="5">Mob M</strain>
    </source>
</reference>
<dbReference type="EMBL" id="FOUJ01000001">
    <property type="protein sequence ID" value="SFM28726.1"/>
    <property type="molecule type" value="Genomic_DNA"/>
</dbReference>
<evidence type="ECO:0000313" key="4">
    <source>
        <dbReference type="EMBL" id="SFM28726.1"/>
    </source>
</evidence>
<accession>A0A1I4PM57</accession>
<dbReference type="Gene3D" id="3.90.950.10">
    <property type="match status" value="1"/>
</dbReference>
<feature type="active site" description="Proton acceptor" evidence="3">
    <location>
        <position position="70"/>
    </location>
</feature>
<keyword evidence="3" id="KW-0963">Cytoplasm</keyword>
<dbReference type="Proteomes" id="UP000198535">
    <property type="component" value="Unassembled WGS sequence"/>
</dbReference>
<proteinExistence type="inferred from homology"/>
<evidence type="ECO:0000256" key="1">
    <source>
        <dbReference type="ARBA" id="ARBA00001968"/>
    </source>
</evidence>
<dbReference type="Pfam" id="PF02545">
    <property type="entry name" value="Maf"/>
    <property type="match status" value="1"/>
</dbReference>
<protein>
    <recommendedName>
        <fullName evidence="3">dTTP/UTP pyrophosphatase</fullName>
        <shortName evidence="3">dTTPase/UTPase</shortName>
        <ecNumber evidence="3">3.6.1.9</ecNumber>
    </recommendedName>
    <alternativeName>
        <fullName evidence="3">Nucleoside triphosphate pyrophosphatase</fullName>
    </alternativeName>
    <alternativeName>
        <fullName evidence="3">Nucleotide pyrophosphatase</fullName>
        <shortName evidence="3">Nucleotide PPase</shortName>
    </alternativeName>
</protein>
<sequence>MRPIILASASERRKELLAQLIGKKFEVRISSYDEDVVDGLGPVELVMYHSREKALDITNDLTEGIIISADTVVVCDGEVLGKPENEEHAKSMLSQINGRAISAVTGLTVMDAASKKVITEHEMTSIWMRMMSEELINDYINTGEPFGKAGSFAIQGKGAILVERIDGDFFNVVGLPLFRLSKMLEKFNINVLGH</sequence>
<name>A0A1I4PM57_9EURY</name>
<dbReference type="InterPro" id="IPR029001">
    <property type="entry name" value="ITPase-like_fam"/>
</dbReference>
<feature type="site" description="Important for substrate specificity" evidence="3">
    <location>
        <position position="12"/>
    </location>
</feature>
<dbReference type="InterPro" id="IPR003697">
    <property type="entry name" value="Maf-like"/>
</dbReference>
<dbReference type="AlphaFoldDB" id="A0A1I4PM57"/>
<dbReference type="PANTHER" id="PTHR43213">
    <property type="entry name" value="BIFUNCTIONAL DTTP/UTP PYROPHOSPHATASE/METHYLTRANSFERASE PROTEIN-RELATED"/>
    <property type="match status" value="1"/>
</dbReference>
<keyword evidence="3" id="KW-0546">Nucleotide metabolism</keyword>
<dbReference type="GO" id="GO:0005737">
    <property type="term" value="C:cytoplasm"/>
    <property type="evidence" value="ECO:0007669"/>
    <property type="project" value="UniProtKB-SubCell"/>
</dbReference>
<comment type="catalytic activity">
    <reaction evidence="3">
        <text>UTP + H2O = UMP + diphosphate + H(+)</text>
        <dbReference type="Rhea" id="RHEA:29395"/>
        <dbReference type="ChEBI" id="CHEBI:15377"/>
        <dbReference type="ChEBI" id="CHEBI:15378"/>
        <dbReference type="ChEBI" id="CHEBI:33019"/>
        <dbReference type="ChEBI" id="CHEBI:46398"/>
        <dbReference type="ChEBI" id="CHEBI:57865"/>
        <dbReference type="EC" id="3.6.1.9"/>
    </reaction>
</comment>